<dbReference type="EMBL" id="AP017424">
    <property type="protein sequence ID" value="BAU85285.1"/>
    <property type="molecule type" value="Genomic_DNA"/>
</dbReference>
<evidence type="ECO:0000313" key="3">
    <source>
        <dbReference type="Proteomes" id="UP000217676"/>
    </source>
</evidence>
<keyword evidence="1" id="KW-0732">Signal</keyword>
<gene>
    <name evidence="2" type="ORF">SLA_4397</name>
</gene>
<organism evidence="2 3">
    <name type="scientific">Streptomyces laurentii</name>
    <dbReference type="NCBI Taxonomy" id="39478"/>
    <lineage>
        <taxon>Bacteria</taxon>
        <taxon>Bacillati</taxon>
        <taxon>Actinomycetota</taxon>
        <taxon>Actinomycetes</taxon>
        <taxon>Kitasatosporales</taxon>
        <taxon>Streptomycetaceae</taxon>
        <taxon>Streptomyces</taxon>
    </lineage>
</organism>
<protein>
    <recommendedName>
        <fullName evidence="4">Glycosyltransferase</fullName>
    </recommendedName>
</protein>
<name>A0A160P3C0_STRLU</name>
<accession>A0A160P3C0</accession>
<feature type="chain" id="PRO_5039157410" description="Glycosyltransferase" evidence="1">
    <location>
        <begin position="22"/>
        <end position="244"/>
    </location>
</feature>
<dbReference type="PROSITE" id="PS51318">
    <property type="entry name" value="TAT"/>
    <property type="match status" value="1"/>
</dbReference>
<evidence type="ECO:0000313" key="2">
    <source>
        <dbReference type="EMBL" id="BAU85285.1"/>
    </source>
</evidence>
<sequence>MLRTCRARRGLVATLASLALAAGVVTGSGALGAGAAHAGTDPVRPVPIAATDMPSADAGVVRGRTARTALYAAMRQLWAQHVHWTYSTVEAFFHNPDALQATQDRLLRNQHDIGDAIAPYYGRAAADRLTDLLLTHIEDSGPVLQALKDGDAAALKKAMAVWYANAKDIADFLSTANPEFWPRSVTEPALKTHITQTAVYGTDLFRADYTKAITDFDAAEAHMAELADFLSKGIIAQFPGRFTG</sequence>
<feature type="signal peptide" evidence="1">
    <location>
        <begin position="1"/>
        <end position="21"/>
    </location>
</feature>
<proteinExistence type="predicted"/>
<keyword evidence="3" id="KW-1185">Reference proteome</keyword>
<evidence type="ECO:0008006" key="4">
    <source>
        <dbReference type="Google" id="ProtNLM"/>
    </source>
</evidence>
<evidence type="ECO:0000256" key="1">
    <source>
        <dbReference type="SAM" id="SignalP"/>
    </source>
</evidence>
<reference evidence="2 3" key="1">
    <citation type="journal article" date="2016" name="Genome Announc.">
        <title>Complete Genome Sequence of Thiostrepton-Producing Streptomyces laurentii ATCC 31255.</title>
        <authorList>
            <person name="Doi K."/>
            <person name="Fujino Y."/>
            <person name="Nagayoshi Y."/>
            <person name="Ohshima T."/>
            <person name="Ogata S."/>
        </authorList>
    </citation>
    <scope>NUCLEOTIDE SEQUENCE [LARGE SCALE GENOMIC DNA]</scope>
    <source>
        <strain evidence="2 3">ATCC 31255</strain>
    </source>
</reference>
<dbReference type="Proteomes" id="UP000217676">
    <property type="component" value="Chromosome"/>
</dbReference>
<dbReference type="AlphaFoldDB" id="A0A160P3C0"/>
<dbReference type="InterPro" id="IPR006311">
    <property type="entry name" value="TAT_signal"/>
</dbReference>
<dbReference type="KEGG" id="slau:SLA_4397"/>